<feature type="transmembrane region" description="Helical" evidence="1">
    <location>
        <begin position="80"/>
        <end position="102"/>
    </location>
</feature>
<evidence type="ECO:0000313" key="2">
    <source>
        <dbReference type="EMBL" id="RCK20887.1"/>
    </source>
</evidence>
<accession>A0A367V6S1</accession>
<keyword evidence="1" id="KW-0472">Membrane</keyword>
<dbReference type="AlphaFoldDB" id="A0A367V6S1"/>
<gene>
    <name evidence="2" type="ORF">TH6_13960</name>
</gene>
<feature type="transmembrane region" description="Helical" evidence="1">
    <location>
        <begin position="218"/>
        <end position="239"/>
    </location>
</feature>
<feature type="transmembrane region" description="Helical" evidence="1">
    <location>
        <begin position="140"/>
        <end position="161"/>
    </location>
</feature>
<dbReference type="EMBL" id="JPWB01000006">
    <property type="protein sequence ID" value="RCK20887.1"/>
    <property type="molecule type" value="Genomic_DNA"/>
</dbReference>
<feature type="transmembrane region" description="Helical" evidence="1">
    <location>
        <begin position="9"/>
        <end position="35"/>
    </location>
</feature>
<feature type="transmembrane region" description="Helical" evidence="1">
    <location>
        <begin position="47"/>
        <end position="68"/>
    </location>
</feature>
<dbReference type="Proteomes" id="UP000253061">
    <property type="component" value="Unassembled WGS sequence"/>
</dbReference>
<dbReference type="RefSeq" id="WP_062957560.1">
    <property type="nucleotide sequence ID" value="NZ_JPWB01000006.1"/>
</dbReference>
<protein>
    <submittedName>
        <fullName evidence="2">Uncharacterized protein</fullName>
    </submittedName>
</protein>
<keyword evidence="1" id="KW-0812">Transmembrane</keyword>
<evidence type="ECO:0000313" key="3">
    <source>
        <dbReference type="Proteomes" id="UP000253061"/>
    </source>
</evidence>
<comment type="caution">
    <text evidence="2">The sequence shown here is derived from an EMBL/GenBank/DDBJ whole genome shotgun (WGS) entry which is preliminary data.</text>
</comment>
<evidence type="ECO:0000256" key="1">
    <source>
        <dbReference type="SAM" id="Phobius"/>
    </source>
</evidence>
<name>A0A367V6S1_9PROT</name>
<proteinExistence type="predicted"/>
<feature type="transmembrane region" description="Helical" evidence="1">
    <location>
        <begin position="182"/>
        <end position="206"/>
    </location>
</feature>
<sequence length="280" mass="31000">MNAGPSRTFFVNFLSIAVLNIPILLAIVAVELILVEFSHLLGYQYRFAWVYSYIATTLLWLLPSVAVLKGRFIPTAIFRCSGVALLIALLMAVGIEIANRFLVTAYRIFVPEIPNILEFLGEIDRSYTLVYFARTVLDNAGHVLTIPVYLFLGTWVVAFIIQGNCRPKHMVKRGVAAFSYFVPRYVLCVGGVFLLAAGAMWSVNFIPFPHVMYTDPQYSFSVAGVNYSVITTGATTVYVSISGLKSFMLGVLIAHSYQVGEAHLSDPDEQSEEFAPVESV</sequence>
<keyword evidence="1" id="KW-1133">Transmembrane helix</keyword>
<organism evidence="2 3">
    <name type="scientific">Thalassospira profundimaris</name>
    <dbReference type="NCBI Taxonomy" id="502049"/>
    <lineage>
        <taxon>Bacteria</taxon>
        <taxon>Pseudomonadati</taxon>
        <taxon>Pseudomonadota</taxon>
        <taxon>Alphaproteobacteria</taxon>
        <taxon>Rhodospirillales</taxon>
        <taxon>Thalassospiraceae</taxon>
        <taxon>Thalassospira</taxon>
    </lineage>
</organism>
<reference evidence="2 3" key="1">
    <citation type="submission" date="2014-07" db="EMBL/GenBank/DDBJ databases">
        <title>Draft genome sequence of Thalassospira profundimaris R8-17.</title>
        <authorList>
            <person name="Lai Q."/>
            <person name="Shao Z."/>
        </authorList>
    </citation>
    <scope>NUCLEOTIDE SEQUENCE [LARGE SCALE GENOMIC DNA]</scope>
    <source>
        <strain evidence="2 3">R8-17</strain>
    </source>
</reference>